<gene>
    <name evidence="7" type="primary">sbcD</name>
    <name evidence="10" type="ORF">FC49_GL001421</name>
</gene>
<comment type="caution">
    <text evidence="10">The sequence shown here is derived from an EMBL/GenBank/DDBJ whole genome shotgun (WGS) entry which is preliminary data.</text>
</comment>
<feature type="domain" description="Nuclease SbcCD subunit D C-terminal" evidence="9">
    <location>
        <begin position="272"/>
        <end position="357"/>
    </location>
</feature>
<dbReference type="InterPro" id="IPR029052">
    <property type="entry name" value="Metallo-depent_PP-like"/>
</dbReference>
<keyword evidence="6 7" id="KW-0269">Exonuclease</keyword>
<dbReference type="Proteomes" id="UP000050973">
    <property type="component" value="Unassembled WGS sequence"/>
</dbReference>
<reference evidence="10 11" key="1">
    <citation type="journal article" date="2015" name="Genome Announc.">
        <title>Expanding the biotechnology potential of lactobacilli through comparative genomics of 213 strains and associated genera.</title>
        <authorList>
            <person name="Sun Z."/>
            <person name="Harris H.M."/>
            <person name="McCann A."/>
            <person name="Guo C."/>
            <person name="Argimon S."/>
            <person name="Zhang W."/>
            <person name="Yang X."/>
            <person name="Jeffery I.B."/>
            <person name="Cooney J.C."/>
            <person name="Kagawa T.F."/>
            <person name="Liu W."/>
            <person name="Song Y."/>
            <person name="Salvetti E."/>
            <person name="Wrobel A."/>
            <person name="Rasinkangas P."/>
            <person name="Parkhill J."/>
            <person name="Rea M.C."/>
            <person name="O'Sullivan O."/>
            <person name="Ritari J."/>
            <person name="Douillard F.P."/>
            <person name="Paul Ross R."/>
            <person name="Yang R."/>
            <person name="Briner A.E."/>
            <person name="Felis G.E."/>
            <person name="de Vos W.M."/>
            <person name="Barrangou R."/>
            <person name="Klaenhammer T.R."/>
            <person name="Caufield P.W."/>
            <person name="Cui Y."/>
            <person name="Zhang H."/>
            <person name="O'Toole P.W."/>
        </authorList>
    </citation>
    <scope>NUCLEOTIDE SEQUENCE [LARGE SCALE GENOMIC DNA]</scope>
    <source>
        <strain evidence="10 11">DSM 4864</strain>
    </source>
</reference>
<feature type="domain" description="Calcineurin-like phosphoesterase" evidence="8">
    <location>
        <begin position="12"/>
        <end position="225"/>
    </location>
</feature>
<evidence type="ECO:0000313" key="10">
    <source>
        <dbReference type="EMBL" id="KRM16304.1"/>
    </source>
</evidence>
<evidence type="ECO:0000256" key="3">
    <source>
        <dbReference type="ARBA" id="ARBA00013365"/>
    </source>
</evidence>
<evidence type="ECO:0000259" key="9">
    <source>
        <dbReference type="Pfam" id="PF12320"/>
    </source>
</evidence>
<dbReference type="NCBIfam" id="TIGR00619">
    <property type="entry name" value="sbcd"/>
    <property type="match status" value="1"/>
</dbReference>
<dbReference type="PANTHER" id="PTHR30337:SF0">
    <property type="entry name" value="NUCLEASE SBCCD SUBUNIT D"/>
    <property type="match status" value="1"/>
</dbReference>
<dbReference type="Gene3D" id="3.60.21.10">
    <property type="match status" value="1"/>
</dbReference>
<dbReference type="PATRIC" id="fig|1423779.3.peg.1460"/>
<comment type="similarity">
    <text evidence="1 7">Belongs to the SbcD family.</text>
</comment>
<dbReference type="CDD" id="cd00840">
    <property type="entry name" value="MPP_Mre11_N"/>
    <property type="match status" value="1"/>
</dbReference>
<proteinExistence type="inferred from homology"/>
<dbReference type="InterPro" id="IPR041796">
    <property type="entry name" value="Mre11_N"/>
</dbReference>
<dbReference type="InterPro" id="IPR004593">
    <property type="entry name" value="SbcD"/>
</dbReference>
<dbReference type="SUPFAM" id="SSF56300">
    <property type="entry name" value="Metallo-dependent phosphatases"/>
    <property type="match status" value="1"/>
</dbReference>
<dbReference type="InterPro" id="IPR026843">
    <property type="entry name" value="SbcD_C"/>
</dbReference>
<protein>
    <recommendedName>
        <fullName evidence="3 7">Nuclease SbcCD subunit D</fullName>
    </recommendedName>
</protein>
<dbReference type="GO" id="GO:0006260">
    <property type="term" value="P:DNA replication"/>
    <property type="evidence" value="ECO:0007669"/>
    <property type="project" value="UniProtKB-KW"/>
</dbReference>
<evidence type="ECO:0000313" key="11">
    <source>
        <dbReference type="Proteomes" id="UP000050973"/>
    </source>
</evidence>
<comment type="function">
    <text evidence="7">SbcCD cleaves DNA hairpin structures. These structures can inhibit DNA replication and are intermediates in certain DNA recombination reactions. The complex acts as a 3'-&gt;5' double strand exonuclease that can open hairpins. It also has a 5' single-strand endonuclease activity.</text>
</comment>
<evidence type="ECO:0000256" key="6">
    <source>
        <dbReference type="ARBA" id="ARBA00022839"/>
    </source>
</evidence>
<dbReference type="AlphaFoldDB" id="A0A0R1WEJ3"/>
<dbReference type="GO" id="GO:0008408">
    <property type="term" value="F:3'-5' exonuclease activity"/>
    <property type="evidence" value="ECO:0007669"/>
    <property type="project" value="InterPro"/>
</dbReference>
<sequence>MGKFTRKEEDTMRFLHTADWHIGKTLNEFSLLEDQQAVFAQIEQIAQREQVDAVVVAGDLYDRSIPSEAAVKELNGMLRRLNLTDHFPVLAISGNHDSATRLSTGADWFARSSFYLNTDLASAFTPVTIKDTQFFLLPFFGIQAVRNYFHDERIKTVNDAMERIVAEMQKAFLADKHHVLVAHFFAAGSQRTADSETLIEVGGLSAVATSMLAPFDYVALGHLHNRNALNEERVKYSGSPLKFSVSEAQQEKGVWLVDTDPFAVQWLPLEPLHDITLLKASFKELMANAKGYPATDFYDIELTDRERIPDVLNKLRTVFPKIVSLHRTHQAQQLALNRQKHRVTESPLDLLADFYSQTLGGKLSPAQYRWAEEALTEATKEEQ</sequence>
<keyword evidence="5 7" id="KW-0378">Hydrolase</keyword>
<dbReference type="PANTHER" id="PTHR30337">
    <property type="entry name" value="COMPONENT OF ATP-DEPENDENT DSDNA EXONUCLEASE"/>
    <property type="match status" value="1"/>
</dbReference>
<evidence type="ECO:0000256" key="2">
    <source>
        <dbReference type="ARBA" id="ARBA00011322"/>
    </source>
</evidence>
<evidence type="ECO:0000256" key="5">
    <source>
        <dbReference type="ARBA" id="ARBA00022801"/>
    </source>
</evidence>
<evidence type="ECO:0000256" key="7">
    <source>
        <dbReference type="RuleBase" id="RU363069"/>
    </source>
</evidence>
<dbReference type="Pfam" id="PF12320">
    <property type="entry name" value="SbcD_C"/>
    <property type="match status" value="1"/>
</dbReference>
<evidence type="ECO:0000259" key="8">
    <source>
        <dbReference type="Pfam" id="PF00149"/>
    </source>
</evidence>
<dbReference type="GO" id="GO:0004519">
    <property type="term" value="F:endonuclease activity"/>
    <property type="evidence" value="ECO:0007669"/>
    <property type="project" value="UniProtKB-KW"/>
</dbReference>
<accession>A0A0R1WEJ3</accession>
<dbReference type="Pfam" id="PF00149">
    <property type="entry name" value="Metallophos"/>
    <property type="match status" value="1"/>
</dbReference>
<dbReference type="InterPro" id="IPR004843">
    <property type="entry name" value="Calcineurin-like_PHP"/>
</dbReference>
<keyword evidence="7" id="KW-0233">DNA recombination</keyword>
<organism evidence="10 11">
    <name type="scientific">Limosilactobacillus oris DSM 4864</name>
    <dbReference type="NCBI Taxonomy" id="1423779"/>
    <lineage>
        <taxon>Bacteria</taxon>
        <taxon>Bacillati</taxon>
        <taxon>Bacillota</taxon>
        <taxon>Bacilli</taxon>
        <taxon>Lactobacillales</taxon>
        <taxon>Lactobacillaceae</taxon>
        <taxon>Limosilactobacillus</taxon>
    </lineage>
</organism>
<keyword evidence="7" id="KW-0235">DNA replication</keyword>
<keyword evidence="4 7" id="KW-0540">Nuclease</keyword>
<dbReference type="GO" id="GO:0006310">
    <property type="term" value="P:DNA recombination"/>
    <property type="evidence" value="ECO:0007669"/>
    <property type="project" value="UniProtKB-KW"/>
</dbReference>
<evidence type="ECO:0000256" key="4">
    <source>
        <dbReference type="ARBA" id="ARBA00022722"/>
    </source>
</evidence>
<name>A0A0R1WEJ3_9LACO</name>
<evidence type="ECO:0000256" key="1">
    <source>
        <dbReference type="ARBA" id="ARBA00010555"/>
    </source>
</evidence>
<dbReference type="InterPro" id="IPR050535">
    <property type="entry name" value="DNA_Repair-Maintenance_Comp"/>
</dbReference>
<comment type="subunit">
    <text evidence="2 7">Heterodimer of SbcC and SbcD.</text>
</comment>
<dbReference type="EMBL" id="AZGE01000004">
    <property type="protein sequence ID" value="KRM16304.1"/>
    <property type="molecule type" value="Genomic_DNA"/>
</dbReference>
<keyword evidence="7" id="KW-0255">Endonuclease</keyword>